<evidence type="ECO:0000256" key="7">
    <source>
        <dbReference type="ARBA" id="ARBA00022723"/>
    </source>
</evidence>
<comment type="caution">
    <text evidence="14">The sequence shown here is derived from an EMBL/GenBank/DDBJ whole genome shotgun (WGS) entry which is preliminary data.</text>
</comment>
<evidence type="ECO:0000313" key="14">
    <source>
        <dbReference type="EMBL" id="KAF7318705.1"/>
    </source>
</evidence>
<sequence>MLGQMFFAVVGTVLAYLVFHAAQILYKNLVSPLRRILSSPPIPSYFFGNFREIGDSPDLSANWERIYGQTFLFHGMLCVNELYTSDLKALNHIMAHPAIYERSRTFQEVSRRLFGNGILSAVLDQHKRQVCFDCSALATLKRTTPQRRVLNPAFGTPQVKLLTEVFIEKSTELRDMWTSEIGNASGTVEVLKGLRNMTLNVIGQAGFGYDFDALNPHGKSSELQDAFAEVFHSPNAKFYSALRLLQSMVPILGLVPLPGGSAISSARSRMENIGRQIIERSKAVLVSQDGVKATESRRDLLSVLMKANMSAELPESHKLSEDEVLGQIPAFFVAGHETTSTATAWAMYALSLHPDVQHKLREELLSLDSDNPTLDELNALPYLEKFVREVMRRHPPVVWMQRTALADDVLPLSQPIVGRDGREYHSLPIRKGQAVRLPIVEVNTSEDVWGPDALEFRPDRWDNIPAAASSVPSVWANQFTFLAGAHNCIGFRFALAELKALLFTLVCAFEITPAVPKERMGPVRARQVQLPSVLGAKHGTGLPLVLSPLRGAALAVFPQGRMRMVDGDEVRREENETRLSAGASRPIASLTMLTLGAGARRRSRRRMPEVEVICG</sequence>
<evidence type="ECO:0000256" key="4">
    <source>
        <dbReference type="ARBA" id="ARBA00010617"/>
    </source>
</evidence>
<evidence type="ECO:0000256" key="6">
    <source>
        <dbReference type="ARBA" id="ARBA00022692"/>
    </source>
</evidence>
<keyword evidence="10 13" id="KW-0408">Iron</keyword>
<accession>A0A8H6TJJ3</accession>
<feature type="binding site" description="axial binding residue" evidence="13">
    <location>
        <position position="488"/>
    </location>
    <ligand>
        <name>heme</name>
        <dbReference type="ChEBI" id="CHEBI:30413"/>
    </ligand>
    <ligandPart>
        <name>Fe</name>
        <dbReference type="ChEBI" id="CHEBI:18248"/>
    </ligandPart>
</feature>
<organism evidence="14 15">
    <name type="scientific">Mycena chlorophos</name>
    <name type="common">Agaric fungus</name>
    <name type="synonym">Agaricus chlorophos</name>
    <dbReference type="NCBI Taxonomy" id="658473"/>
    <lineage>
        <taxon>Eukaryota</taxon>
        <taxon>Fungi</taxon>
        <taxon>Dikarya</taxon>
        <taxon>Basidiomycota</taxon>
        <taxon>Agaricomycotina</taxon>
        <taxon>Agaricomycetes</taxon>
        <taxon>Agaricomycetidae</taxon>
        <taxon>Agaricales</taxon>
        <taxon>Marasmiineae</taxon>
        <taxon>Mycenaceae</taxon>
        <taxon>Mycena</taxon>
    </lineage>
</organism>
<keyword evidence="11" id="KW-0503">Monooxygenase</keyword>
<dbReference type="PANTHER" id="PTHR24305">
    <property type="entry name" value="CYTOCHROME P450"/>
    <property type="match status" value="1"/>
</dbReference>
<comment type="similarity">
    <text evidence="4">Belongs to the cytochrome P450 family.</text>
</comment>
<evidence type="ECO:0000256" key="11">
    <source>
        <dbReference type="ARBA" id="ARBA00023033"/>
    </source>
</evidence>
<keyword evidence="9" id="KW-0560">Oxidoreductase</keyword>
<dbReference type="Gene3D" id="1.10.630.10">
    <property type="entry name" value="Cytochrome P450"/>
    <property type="match status" value="1"/>
</dbReference>
<comment type="subcellular location">
    <subcellularLocation>
        <location evidence="2">Membrane</location>
    </subcellularLocation>
</comment>
<reference evidence="14" key="1">
    <citation type="submission" date="2020-05" db="EMBL/GenBank/DDBJ databases">
        <title>Mycena genomes resolve the evolution of fungal bioluminescence.</title>
        <authorList>
            <person name="Tsai I.J."/>
        </authorList>
    </citation>
    <scope>NUCLEOTIDE SEQUENCE</scope>
    <source>
        <strain evidence="14">110903Hualien_Pintung</strain>
    </source>
</reference>
<dbReference type="AlphaFoldDB" id="A0A8H6TJJ3"/>
<keyword evidence="6" id="KW-0812">Transmembrane</keyword>
<keyword evidence="15" id="KW-1185">Reference proteome</keyword>
<evidence type="ECO:0000313" key="15">
    <source>
        <dbReference type="Proteomes" id="UP000613580"/>
    </source>
</evidence>
<gene>
    <name evidence="14" type="ORF">HMN09_00382300</name>
</gene>
<dbReference type="GO" id="GO:0016020">
    <property type="term" value="C:membrane"/>
    <property type="evidence" value="ECO:0007669"/>
    <property type="project" value="UniProtKB-SubCell"/>
</dbReference>
<dbReference type="OrthoDB" id="1470350at2759"/>
<dbReference type="InterPro" id="IPR036396">
    <property type="entry name" value="Cyt_P450_sf"/>
</dbReference>
<dbReference type="PRINTS" id="PR00463">
    <property type="entry name" value="EP450I"/>
</dbReference>
<keyword evidence="8" id="KW-1133">Transmembrane helix</keyword>
<dbReference type="GO" id="GO:0004497">
    <property type="term" value="F:monooxygenase activity"/>
    <property type="evidence" value="ECO:0007669"/>
    <property type="project" value="UniProtKB-KW"/>
</dbReference>
<dbReference type="Proteomes" id="UP000613580">
    <property type="component" value="Unassembled WGS sequence"/>
</dbReference>
<evidence type="ECO:0000256" key="10">
    <source>
        <dbReference type="ARBA" id="ARBA00023004"/>
    </source>
</evidence>
<evidence type="ECO:0008006" key="16">
    <source>
        <dbReference type="Google" id="ProtNLM"/>
    </source>
</evidence>
<dbReference type="SUPFAM" id="SSF48264">
    <property type="entry name" value="Cytochrome P450"/>
    <property type="match status" value="1"/>
</dbReference>
<dbReference type="Pfam" id="PF00067">
    <property type="entry name" value="p450"/>
    <property type="match status" value="1"/>
</dbReference>
<evidence type="ECO:0000256" key="5">
    <source>
        <dbReference type="ARBA" id="ARBA00022617"/>
    </source>
</evidence>
<comment type="pathway">
    <text evidence="3">Secondary metabolite biosynthesis; terpenoid biosynthesis.</text>
</comment>
<proteinExistence type="inferred from homology"/>
<evidence type="ECO:0000256" key="12">
    <source>
        <dbReference type="ARBA" id="ARBA00023136"/>
    </source>
</evidence>
<evidence type="ECO:0000256" key="13">
    <source>
        <dbReference type="PIRSR" id="PIRSR602401-1"/>
    </source>
</evidence>
<keyword evidence="5 13" id="KW-0349">Heme</keyword>
<dbReference type="InterPro" id="IPR001128">
    <property type="entry name" value="Cyt_P450"/>
</dbReference>
<evidence type="ECO:0000256" key="3">
    <source>
        <dbReference type="ARBA" id="ARBA00004721"/>
    </source>
</evidence>
<dbReference type="InterPro" id="IPR050121">
    <property type="entry name" value="Cytochrome_P450_monoxygenase"/>
</dbReference>
<dbReference type="InterPro" id="IPR002401">
    <property type="entry name" value="Cyt_P450_E_grp-I"/>
</dbReference>
<keyword evidence="12" id="KW-0472">Membrane</keyword>
<dbReference type="GO" id="GO:0016705">
    <property type="term" value="F:oxidoreductase activity, acting on paired donors, with incorporation or reduction of molecular oxygen"/>
    <property type="evidence" value="ECO:0007669"/>
    <property type="project" value="InterPro"/>
</dbReference>
<dbReference type="EMBL" id="JACAZE010000004">
    <property type="protein sequence ID" value="KAF7318705.1"/>
    <property type="molecule type" value="Genomic_DNA"/>
</dbReference>
<evidence type="ECO:0000256" key="8">
    <source>
        <dbReference type="ARBA" id="ARBA00022989"/>
    </source>
</evidence>
<dbReference type="GO" id="GO:0005506">
    <property type="term" value="F:iron ion binding"/>
    <property type="evidence" value="ECO:0007669"/>
    <property type="project" value="InterPro"/>
</dbReference>
<dbReference type="PRINTS" id="PR00385">
    <property type="entry name" value="P450"/>
</dbReference>
<keyword evidence="7 13" id="KW-0479">Metal-binding</keyword>
<name>A0A8H6TJJ3_MYCCL</name>
<dbReference type="PANTHER" id="PTHR24305:SF166">
    <property type="entry name" value="CYTOCHROME P450 12A4, MITOCHONDRIAL-RELATED"/>
    <property type="match status" value="1"/>
</dbReference>
<evidence type="ECO:0000256" key="1">
    <source>
        <dbReference type="ARBA" id="ARBA00001971"/>
    </source>
</evidence>
<evidence type="ECO:0000256" key="9">
    <source>
        <dbReference type="ARBA" id="ARBA00023002"/>
    </source>
</evidence>
<dbReference type="GO" id="GO:0020037">
    <property type="term" value="F:heme binding"/>
    <property type="evidence" value="ECO:0007669"/>
    <property type="project" value="InterPro"/>
</dbReference>
<evidence type="ECO:0000256" key="2">
    <source>
        <dbReference type="ARBA" id="ARBA00004370"/>
    </source>
</evidence>
<comment type="cofactor">
    <cofactor evidence="1 13">
        <name>heme</name>
        <dbReference type="ChEBI" id="CHEBI:30413"/>
    </cofactor>
</comment>
<protein>
    <recommendedName>
        <fullName evidence="16">Cytochrome P450</fullName>
    </recommendedName>
</protein>